<accession>A0ACC2KWI7</accession>
<name>A0ACC2KWI7_PERAE</name>
<reference evidence="1 2" key="1">
    <citation type="journal article" date="2022" name="Hortic Res">
        <title>A haplotype resolved chromosomal level avocado genome allows analysis of novel avocado genes.</title>
        <authorList>
            <person name="Nath O."/>
            <person name="Fletcher S.J."/>
            <person name="Hayward A."/>
            <person name="Shaw L.M."/>
            <person name="Masouleh A.K."/>
            <person name="Furtado A."/>
            <person name="Henry R.J."/>
            <person name="Mitter N."/>
        </authorList>
    </citation>
    <scope>NUCLEOTIDE SEQUENCE [LARGE SCALE GENOMIC DNA]</scope>
    <source>
        <strain evidence="2">cv. Hass</strain>
    </source>
</reference>
<keyword evidence="2" id="KW-1185">Reference proteome</keyword>
<sequence>MTIEEYWGKLRAKWEELDHYQPVPKTVEEMHKQRDQRRVFEFLSGLNPDNEPQRVQVLGREILPPLQTVYNYVRGESNRRGTNTSSVTPDRFAMAIESKNQKGSQRKFLTPEERAKLKCTHCGKTRHTKDRCWELNPHLKPKDFKPRGTTAYNATTEGEFIQKPDPRDQTIQELNQKLAALQTLHHVDQPAVDPQVSSTPATEAPLKVYVRHGKKSTGHSPLAPPADSSTSTEVPDEPSPELPIALRKVIKRECTLKERCDHSIIPLFFFLSFFLRSSSFILPLPLFCSAHGPTGLGWSHRSVL</sequence>
<dbReference type="EMBL" id="CM056819">
    <property type="protein sequence ID" value="KAJ8625139.1"/>
    <property type="molecule type" value="Genomic_DNA"/>
</dbReference>
<protein>
    <submittedName>
        <fullName evidence="1">Uncharacterized protein</fullName>
    </submittedName>
</protein>
<evidence type="ECO:0000313" key="2">
    <source>
        <dbReference type="Proteomes" id="UP001234297"/>
    </source>
</evidence>
<dbReference type="Proteomes" id="UP001234297">
    <property type="component" value="Chromosome 11"/>
</dbReference>
<organism evidence="1 2">
    <name type="scientific">Persea americana</name>
    <name type="common">Avocado</name>
    <dbReference type="NCBI Taxonomy" id="3435"/>
    <lineage>
        <taxon>Eukaryota</taxon>
        <taxon>Viridiplantae</taxon>
        <taxon>Streptophyta</taxon>
        <taxon>Embryophyta</taxon>
        <taxon>Tracheophyta</taxon>
        <taxon>Spermatophyta</taxon>
        <taxon>Magnoliopsida</taxon>
        <taxon>Magnoliidae</taxon>
        <taxon>Laurales</taxon>
        <taxon>Lauraceae</taxon>
        <taxon>Persea</taxon>
    </lineage>
</organism>
<proteinExistence type="predicted"/>
<comment type="caution">
    <text evidence="1">The sequence shown here is derived from an EMBL/GenBank/DDBJ whole genome shotgun (WGS) entry which is preliminary data.</text>
</comment>
<gene>
    <name evidence="1" type="ORF">MRB53_033669</name>
</gene>
<evidence type="ECO:0000313" key="1">
    <source>
        <dbReference type="EMBL" id="KAJ8625139.1"/>
    </source>
</evidence>